<protein>
    <submittedName>
        <fullName evidence="1">Monovalent cation/H+ antiporter subunit D</fullName>
    </submittedName>
</protein>
<name>A0ACC6P0Q1_9BURK</name>
<comment type="caution">
    <text evidence="1">The sequence shown here is derived from an EMBL/GenBank/DDBJ whole genome shotgun (WGS) entry which is preliminary data.</text>
</comment>
<organism evidence="1 2">
    <name type="scientific">Amphibiibacter pelophylacis</name>
    <dbReference type="NCBI Taxonomy" id="1799477"/>
    <lineage>
        <taxon>Bacteria</taxon>
        <taxon>Pseudomonadati</taxon>
        <taxon>Pseudomonadota</taxon>
        <taxon>Betaproteobacteria</taxon>
        <taxon>Burkholderiales</taxon>
        <taxon>Sphaerotilaceae</taxon>
        <taxon>Amphibiibacter</taxon>
    </lineage>
</organism>
<reference evidence="1" key="1">
    <citation type="submission" date="2023-10" db="EMBL/GenBank/DDBJ databases">
        <title>Amphibacter perezi, gen. nov., sp. nov. a novel taxa of the family Comamonadaceae, class Betaproteobacteria isolated from the skin microbiota of Pelophylax perezi from different populations.</title>
        <authorList>
            <person name="Costa S."/>
            <person name="Proenca D.N."/>
            <person name="Lopes I."/>
            <person name="Morais P.V."/>
        </authorList>
    </citation>
    <scope>NUCLEOTIDE SEQUENCE</scope>
    <source>
        <strain evidence="1">SL12-8</strain>
    </source>
</reference>
<gene>
    <name evidence="1" type="ORF">RV045_04450</name>
</gene>
<evidence type="ECO:0000313" key="2">
    <source>
        <dbReference type="Proteomes" id="UP001364695"/>
    </source>
</evidence>
<accession>A0ACC6P0Q1</accession>
<keyword evidence="2" id="KW-1185">Reference proteome</keyword>
<evidence type="ECO:0000313" key="1">
    <source>
        <dbReference type="EMBL" id="MEJ7137682.1"/>
    </source>
</evidence>
<sequence length="532" mass="55432">MNALHALWLAQAPVLPVLLPMATAVLLLFLGTVPTGHGEPGMRLRRRLALGSVALGGLVAIGLLLTVSDGTLLVYRVGGWAPPFGIVLVIDRLSALMLVLTSTVALPALMYACSGWDARGRQFHALFQFQLMGLAGAFVTGDLFNLFVFFEILLIASYVLLTHGLGRARTRQGVHYVVINLVASSLFLIALALIYGTTGTLNMADVAARVAVAPADQVAVLRVVALLLLLVFGIKAALLPLNFWLPPTYAAASAPVAALFAIMTKVGVYSIIRVHWVVFGAGAGGLAGAAAPWLLPLALLTSVVGVLSALAAHSMGRLVATLAVVSVGTILIGVGLFTPQALSAALYYLLHSTLVVAALFLLVELIAAQRGTAGDRLAPAHAVREPVLLGLLLLLGSASLAGLPPLPGFLGKVMVLQASSGLPAQALVWTVVLGVGFLTLIGLTRAGVIVFWHVEDDHPGAAVSAGRSPMMLGATVIYLLLGAVMAVLAAPVKHYTDATAAQLMDRAAYQRAVLPESLDGALYQRPYTGERP</sequence>
<dbReference type="EMBL" id="JAWDIE010000005">
    <property type="protein sequence ID" value="MEJ7137682.1"/>
    <property type="molecule type" value="Genomic_DNA"/>
</dbReference>
<proteinExistence type="predicted"/>
<dbReference type="Proteomes" id="UP001364695">
    <property type="component" value="Unassembled WGS sequence"/>
</dbReference>